<accession>A0ACC6IG03</accession>
<keyword evidence="2" id="KW-1185">Reference proteome</keyword>
<sequence length="538" mass="59149">MCSPTRSDMTLLGSRGPRDDEMLTDGALGIVRMLHHKFDDARRALLLARETRTFGPDGPDFLPETASVREDDTWRVAGAGPGLEDRRVEITGPVDRKMTINAMNSGARCWLADFEDATSPTWRNIVDGQVNLHDAVSRVIEHEENGKTYRLAADRELATIVVRPRGLHLDERHVRVNGRPVSAALFDFGVYLHHNAHRLVAQGLGPYFYLPKLESHLEARWWDDVFTCAERWAGLPHGTIRATVLIETLPAAFEMEEILHELRDHAAGLNAGRWDYIFSTIKVLGAERDHVLPDRTDVTMSVPHMRAYTELLVRTCHRRGAHAIGGMAALIPGRDPATNERAFAAVRADKDREAADGFDGSWVAHPGLVATCDDAFSAVLGDHPHQLDRTREDVDVAAGDLLATGKTGGAVTASGLRTNVAVLLGYLSSWLEGRGAVAINGLMEDAATAEISRCQIWQWIRHEVPIDDGGVVTRRLVGDVLERELIPYALEEGIGSAEADARTSVLRDLVVRTALAEDLPPFLTSIAYAEHLVEAAAR</sequence>
<comment type="caution">
    <text evidence="1">The sequence shown here is derived from an EMBL/GenBank/DDBJ whole genome shotgun (WGS) entry which is preliminary data.</text>
</comment>
<organism evidence="1 2">
    <name type="scientific">Nocardioides zeae</name>
    <dbReference type="NCBI Taxonomy" id="1457234"/>
    <lineage>
        <taxon>Bacteria</taxon>
        <taxon>Bacillati</taxon>
        <taxon>Actinomycetota</taxon>
        <taxon>Actinomycetes</taxon>
        <taxon>Propionibacteriales</taxon>
        <taxon>Nocardioidaceae</taxon>
        <taxon>Nocardioides</taxon>
    </lineage>
</organism>
<gene>
    <name evidence="1" type="ORF">QE364_001122</name>
</gene>
<evidence type="ECO:0000313" key="2">
    <source>
        <dbReference type="Proteomes" id="UP001261666"/>
    </source>
</evidence>
<reference evidence="1" key="1">
    <citation type="submission" date="2023-08" db="EMBL/GenBank/DDBJ databases">
        <title>Functional and genomic diversity of the sorghum phyllosphere microbiome.</title>
        <authorList>
            <person name="Shade A."/>
        </authorList>
    </citation>
    <scope>NUCLEOTIDE SEQUENCE</scope>
    <source>
        <strain evidence="1">SORGH_AS_0885</strain>
    </source>
</reference>
<dbReference type="EMBL" id="JAVIZJ010000003">
    <property type="protein sequence ID" value="MDR6209422.1"/>
    <property type="molecule type" value="Genomic_DNA"/>
</dbReference>
<evidence type="ECO:0000313" key="1">
    <source>
        <dbReference type="EMBL" id="MDR6209422.1"/>
    </source>
</evidence>
<proteinExistence type="predicted"/>
<dbReference type="Proteomes" id="UP001261666">
    <property type="component" value="Unassembled WGS sequence"/>
</dbReference>
<keyword evidence="1" id="KW-0808">Transferase</keyword>
<keyword evidence="1" id="KW-0012">Acyltransferase</keyword>
<protein>
    <submittedName>
        <fullName evidence="1">Malate synthase</fullName>
        <ecNumber evidence="1">2.3.3.9</ecNumber>
    </submittedName>
</protein>
<dbReference type="EC" id="2.3.3.9" evidence="1"/>
<name>A0ACC6IG03_9ACTN</name>